<dbReference type="InterPro" id="IPR035906">
    <property type="entry name" value="MetI-like_sf"/>
</dbReference>
<feature type="transmembrane region" description="Helical" evidence="8">
    <location>
        <begin position="259"/>
        <end position="279"/>
    </location>
</feature>
<comment type="subcellular location">
    <subcellularLocation>
        <location evidence="1">Cell inner membrane</location>
        <topology evidence="1">Multi-pass membrane protein</topology>
    </subcellularLocation>
    <subcellularLocation>
        <location evidence="8">Cell membrane</location>
        <topology evidence="8">Multi-pass membrane protein</topology>
    </subcellularLocation>
</comment>
<evidence type="ECO:0000259" key="9">
    <source>
        <dbReference type="PROSITE" id="PS50928"/>
    </source>
</evidence>
<feature type="transmembrane region" description="Helical" evidence="8">
    <location>
        <begin position="83"/>
        <end position="104"/>
    </location>
</feature>
<feature type="transmembrane region" description="Helical" evidence="8">
    <location>
        <begin position="465"/>
        <end position="491"/>
    </location>
</feature>
<dbReference type="Pfam" id="PF00528">
    <property type="entry name" value="BPD_transp_1"/>
    <property type="match status" value="2"/>
</dbReference>
<keyword evidence="2 8" id="KW-0813">Transport</keyword>
<dbReference type="PROSITE" id="PS50928">
    <property type="entry name" value="ABC_TM1"/>
    <property type="match status" value="1"/>
</dbReference>
<keyword evidence="7 8" id="KW-0472">Membrane</keyword>
<organism evidence="10 11">
    <name type="scientific">Gibbsiella dentisursi</name>
    <dbReference type="NCBI Taxonomy" id="796890"/>
    <lineage>
        <taxon>Bacteria</taxon>
        <taxon>Pseudomonadati</taxon>
        <taxon>Pseudomonadota</taxon>
        <taxon>Gammaproteobacteria</taxon>
        <taxon>Enterobacterales</taxon>
        <taxon>Yersiniaceae</taxon>
        <taxon>Gibbsiella</taxon>
    </lineage>
</organism>
<evidence type="ECO:0000256" key="8">
    <source>
        <dbReference type="RuleBase" id="RU363032"/>
    </source>
</evidence>
<keyword evidence="3" id="KW-1003">Cell membrane</keyword>
<keyword evidence="6 8" id="KW-1133">Transmembrane helix</keyword>
<keyword evidence="5 8" id="KW-0812">Transmembrane</keyword>
<dbReference type="PANTHER" id="PTHR30151">
    <property type="entry name" value="ALKANE SULFONATE ABC TRANSPORTER-RELATED, MEMBRANE SUBUNIT"/>
    <property type="match status" value="1"/>
</dbReference>
<evidence type="ECO:0000313" key="10">
    <source>
        <dbReference type="EMBL" id="GAA3879789.1"/>
    </source>
</evidence>
<reference evidence="11" key="1">
    <citation type="journal article" date="2019" name="Int. J. Syst. Evol. Microbiol.">
        <title>The Global Catalogue of Microorganisms (GCM) 10K type strain sequencing project: providing services to taxonomists for standard genome sequencing and annotation.</title>
        <authorList>
            <consortium name="The Broad Institute Genomics Platform"/>
            <consortium name="The Broad Institute Genome Sequencing Center for Infectious Disease"/>
            <person name="Wu L."/>
            <person name="Ma J."/>
        </authorList>
    </citation>
    <scope>NUCLEOTIDE SEQUENCE [LARGE SCALE GENOMIC DNA]</scope>
    <source>
        <strain evidence="11">JCM 17201</strain>
    </source>
</reference>
<comment type="caution">
    <text evidence="10">The sequence shown here is derived from an EMBL/GenBank/DDBJ whole genome shotgun (WGS) entry which is preliminary data.</text>
</comment>
<feature type="domain" description="ABC transmembrane type-1" evidence="9">
    <location>
        <begin position="99"/>
        <end position="283"/>
    </location>
</feature>
<dbReference type="Proteomes" id="UP001499994">
    <property type="component" value="Unassembled WGS sequence"/>
</dbReference>
<evidence type="ECO:0000256" key="7">
    <source>
        <dbReference type="ARBA" id="ARBA00023136"/>
    </source>
</evidence>
<gene>
    <name evidence="10" type="ORF">GCM10022405_01610</name>
</gene>
<dbReference type="InterPro" id="IPR000515">
    <property type="entry name" value="MetI-like"/>
</dbReference>
<comment type="similarity">
    <text evidence="8">Belongs to the binding-protein-dependent transport system permease family.</text>
</comment>
<feature type="transmembrane region" description="Helical" evidence="8">
    <location>
        <begin position="425"/>
        <end position="444"/>
    </location>
</feature>
<evidence type="ECO:0000256" key="6">
    <source>
        <dbReference type="ARBA" id="ARBA00022989"/>
    </source>
</evidence>
<evidence type="ECO:0000256" key="5">
    <source>
        <dbReference type="ARBA" id="ARBA00022692"/>
    </source>
</evidence>
<protein>
    <submittedName>
        <fullName evidence="10">ABC transporter permease subunit</fullName>
    </submittedName>
</protein>
<feature type="transmembrane region" description="Helical" evidence="8">
    <location>
        <begin position="110"/>
        <end position="130"/>
    </location>
</feature>
<feature type="transmembrane region" description="Helical" evidence="8">
    <location>
        <begin position="398"/>
        <end position="419"/>
    </location>
</feature>
<dbReference type="CDD" id="cd06261">
    <property type="entry name" value="TM_PBP2"/>
    <property type="match status" value="2"/>
</dbReference>
<accession>A0ABP7KKP5</accession>
<dbReference type="EMBL" id="BAABDG010000002">
    <property type="protein sequence ID" value="GAA3879789.1"/>
    <property type="molecule type" value="Genomic_DNA"/>
</dbReference>
<dbReference type="SUPFAM" id="SSF161098">
    <property type="entry name" value="MetI-like"/>
    <property type="match status" value="2"/>
</dbReference>
<evidence type="ECO:0000256" key="4">
    <source>
        <dbReference type="ARBA" id="ARBA00022519"/>
    </source>
</evidence>
<dbReference type="PANTHER" id="PTHR30151:SF38">
    <property type="entry name" value="ALIPHATIC SULFONATES TRANSPORT PERMEASE PROTEIN SSUC-RELATED"/>
    <property type="match status" value="1"/>
</dbReference>
<feature type="transmembrane region" description="Helical" evidence="8">
    <location>
        <begin position="519"/>
        <end position="536"/>
    </location>
</feature>
<evidence type="ECO:0000313" key="11">
    <source>
        <dbReference type="Proteomes" id="UP001499994"/>
    </source>
</evidence>
<evidence type="ECO:0000256" key="2">
    <source>
        <dbReference type="ARBA" id="ARBA00022448"/>
    </source>
</evidence>
<feature type="transmembrane region" description="Helical" evidence="8">
    <location>
        <begin position="52"/>
        <end position="71"/>
    </location>
</feature>
<feature type="transmembrane region" description="Helical" evidence="8">
    <location>
        <begin position="366"/>
        <end position="386"/>
    </location>
</feature>
<feature type="transmembrane region" description="Helical" evidence="8">
    <location>
        <begin position="142"/>
        <end position="163"/>
    </location>
</feature>
<sequence>MRLLQWAYSRNALVKRSKGLFDSHMFSLIKQVAMAQLLLLKRRLLAPPMWHINLWPLLLPAALFALWQLAAQYQWMPEQILPAPRVVLATASALWQGDLLAQWWVSLQRLALGLLLGVVAGTLLGGLFGLSRRSAQYLEPMFYTLAQIPTLGWIPLFMVLFGIDDGLKMAVIVKAVIVPVTLNTQQALAAVPLGLSEVAHVVRLNGWQRFRLLLVPASLPGWFTGVHLALSQAWISLIVVELLASSQGIGYLMVWGRQLFQLDIVFVAIAVIGISGLVMEWGTHRLYQRLVFWPQPALSRQLHRRQARLAGLVLPVLLVALWQLASRHDWIDPLLLSSPLAVVERLIRGLQNGELLQAMGQSLGRALLGGAAGIVLGFAGGLACALRPTVGAVFSPTLNVLRQIALFAWLPLLTAWVGNDNPGKVVFVMLAAFFPMFFSTLKAVARRDPQLDEVAKVLRLKGADYLRLLILPGAAPGIFAGLRLALLYAWLGNIGAEYFMSSGVGIGSLMINAQQLLDMPTIFCGMLLIGITGALLDKTGRVLEASATRWRRQEQI</sequence>
<keyword evidence="11" id="KW-1185">Reference proteome</keyword>
<dbReference type="Gene3D" id="1.10.3720.10">
    <property type="entry name" value="MetI-like"/>
    <property type="match status" value="2"/>
</dbReference>
<evidence type="ECO:0000256" key="1">
    <source>
        <dbReference type="ARBA" id="ARBA00004429"/>
    </source>
</evidence>
<proteinExistence type="inferred from homology"/>
<feature type="transmembrane region" description="Helical" evidence="8">
    <location>
        <begin position="307"/>
        <end position="325"/>
    </location>
</feature>
<evidence type="ECO:0000256" key="3">
    <source>
        <dbReference type="ARBA" id="ARBA00022475"/>
    </source>
</evidence>
<keyword evidence="4" id="KW-0997">Cell inner membrane</keyword>
<name>A0ABP7KKP5_9GAMM</name>